<keyword evidence="7" id="KW-0256">Endoplasmic reticulum</keyword>
<feature type="transmembrane region" description="Helical" evidence="7">
    <location>
        <begin position="181"/>
        <end position="198"/>
    </location>
</feature>
<accession>A0ABR0TQW6</accession>
<dbReference type="Proteomes" id="UP001341245">
    <property type="component" value="Unassembled WGS sequence"/>
</dbReference>
<evidence type="ECO:0000256" key="1">
    <source>
        <dbReference type="ARBA" id="ARBA00003420"/>
    </source>
</evidence>
<keyword evidence="7" id="KW-0813">Transport</keyword>
<feature type="transmembrane region" description="Helical" evidence="7">
    <location>
        <begin position="129"/>
        <end position="151"/>
    </location>
</feature>
<keyword evidence="7" id="KW-0762">Sugar transport</keyword>
<evidence type="ECO:0000256" key="5">
    <source>
        <dbReference type="ARBA" id="ARBA00022989"/>
    </source>
</evidence>
<feature type="compositionally biased region" description="Acidic residues" evidence="9">
    <location>
        <begin position="31"/>
        <end position="48"/>
    </location>
</feature>
<comment type="subunit">
    <text evidence="3 7">Homooligomer.</text>
</comment>
<evidence type="ECO:0000256" key="6">
    <source>
        <dbReference type="ARBA" id="ARBA00023136"/>
    </source>
</evidence>
<keyword evidence="6 7" id="KW-0472">Membrane</keyword>
<name>A0ABR0TQW6_AURPU</name>
<evidence type="ECO:0000256" key="2">
    <source>
        <dbReference type="ARBA" id="ARBA00010425"/>
    </source>
</evidence>
<feature type="compositionally biased region" description="Polar residues" evidence="9">
    <location>
        <begin position="405"/>
        <end position="414"/>
    </location>
</feature>
<evidence type="ECO:0000256" key="8">
    <source>
        <dbReference type="SAM" id="Coils"/>
    </source>
</evidence>
<comment type="similarity">
    <text evidence="2 7">Belongs to the TPT transporter family. SLC35D subfamily.</text>
</comment>
<keyword evidence="11" id="KW-1185">Reference proteome</keyword>
<feature type="transmembrane region" description="Helical" evidence="7">
    <location>
        <begin position="275"/>
        <end position="293"/>
    </location>
</feature>
<evidence type="ECO:0000256" key="7">
    <source>
        <dbReference type="RuleBase" id="RU367097"/>
    </source>
</evidence>
<evidence type="ECO:0000256" key="9">
    <source>
        <dbReference type="SAM" id="MobiDB-lite"/>
    </source>
</evidence>
<evidence type="ECO:0000313" key="10">
    <source>
        <dbReference type="EMBL" id="KAK6006260.1"/>
    </source>
</evidence>
<feature type="coiled-coil region" evidence="8">
    <location>
        <begin position="332"/>
        <end position="393"/>
    </location>
</feature>
<reference evidence="10 11" key="1">
    <citation type="submission" date="2023-11" db="EMBL/GenBank/DDBJ databases">
        <title>Draft genome sequence and annotation of the polyextremotolerant black yeast-like fungus Aureobasidium pullulans NRRL 62042.</title>
        <authorList>
            <person name="Dielentheis-Frenken M.R.E."/>
            <person name="Wibberg D."/>
            <person name="Blank L.M."/>
            <person name="Tiso T."/>
        </authorList>
    </citation>
    <scope>NUCLEOTIDE SEQUENCE [LARGE SCALE GENOMIC DNA]</scope>
    <source>
        <strain evidence="10 11">NRRL 62042</strain>
    </source>
</reference>
<dbReference type="InterPro" id="IPR050186">
    <property type="entry name" value="TPT_transporter"/>
</dbReference>
<feature type="transmembrane region" description="Helical" evidence="7">
    <location>
        <begin position="210"/>
        <end position="230"/>
    </location>
</feature>
<keyword evidence="8" id="KW-0175">Coiled coil</keyword>
<evidence type="ECO:0000256" key="3">
    <source>
        <dbReference type="ARBA" id="ARBA00011182"/>
    </source>
</evidence>
<gene>
    <name evidence="10" type="ORF">QM012_006670</name>
</gene>
<feature type="transmembrane region" description="Helical" evidence="7">
    <location>
        <begin position="61"/>
        <end position="78"/>
    </location>
</feature>
<proteinExistence type="inferred from homology"/>
<feature type="transmembrane region" description="Helical" evidence="7">
    <location>
        <begin position="157"/>
        <end position="174"/>
    </location>
</feature>
<feature type="transmembrane region" description="Helical" evidence="7">
    <location>
        <begin position="98"/>
        <end position="117"/>
    </location>
</feature>
<dbReference type="EMBL" id="JASGXD010000004">
    <property type="protein sequence ID" value="KAK6006260.1"/>
    <property type="molecule type" value="Genomic_DNA"/>
</dbReference>
<protein>
    <recommendedName>
        <fullName evidence="7">GDP-mannose transporter</fullName>
        <shortName evidence="7">GMT</shortName>
    </recommendedName>
</protein>
<keyword evidence="7" id="KW-0333">Golgi apparatus</keyword>
<comment type="function">
    <text evidence="1 7">Involved in the import of GDP-mannose from the cytoplasm into the Golgi lumen.</text>
</comment>
<keyword evidence="4 7" id="KW-0812">Transmembrane</keyword>
<organism evidence="10 11">
    <name type="scientific">Aureobasidium pullulans</name>
    <name type="common">Black yeast</name>
    <name type="synonym">Pullularia pullulans</name>
    <dbReference type="NCBI Taxonomy" id="5580"/>
    <lineage>
        <taxon>Eukaryota</taxon>
        <taxon>Fungi</taxon>
        <taxon>Dikarya</taxon>
        <taxon>Ascomycota</taxon>
        <taxon>Pezizomycotina</taxon>
        <taxon>Dothideomycetes</taxon>
        <taxon>Dothideomycetidae</taxon>
        <taxon>Dothideales</taxon>
        <taxon>Saccotheciaceae</taxon>
        <taxon>Aureobasidium</taxon>
    </lineage>
</organism>
<feature type="region of interest" description="Disordered" evidence="9">
    <location>
        <begin position="405"/>
        <end position="425"/>
    </location>
</feature>
<comment type="subcellular location">
    <subcellularLocation>
        <location evidence="7">Golgi apparatus membrane</location>
        <topology evidence="7">Multi-pass membrane protein</topology>
    </subcellularLocation>
    <subcellularLocation>
        <location evidence="7">Cytoplasmic vesicle membrane</location>
        <topology evidence="7">Multi-pass membrane protein</topology>
    </subcellularLocation>
    <subcellularLocation>
        <location evidence="7">Endoplasmic reticulum membrane</location>
        <topology evidence="7">Multi-pass membrane protein</topology>
    </subcellularLocation>
</comment>
<feature type="region of interest" description="Disordered" evidence="9">
    <location>
        <begin position="31"/>
        <end position="55"/>
    </location>
</feature>
<feature type="transmembrane region" description="Helical" evidence="7">
    <location>
        <begin position="251"/>
        <end position="269"/>
    </location>
</feature>
<evidence type="ECO:0000313" key="11">
    <source>
        <dbReference type="Proteomes" id="UP001341245"/>
    </source>
</evidence>
<evidence type="ECO:0000256" key="4">
    <source>
        <dbReference type="ARBA" id="ARBA00022692"/>
    </source>
</evidence>
<comment type="caution">
    <text evidence="10">The sequence shown here is derived from an EMBL/GenBank/DDBJ whole genome shotgun (WGS) entry which is preliminary data.</text>
</comment>
<keyword evidence="5 7" id="KW-1133">Transmembrane helix</keyword>
<sequence length="425" mass="46839">MAAATYGMTAEPVKIEDPTFFEQQNDIEIDNQETDELLDEKEQLDEEGKDAPAPAKQPSKLLFWIAVNIIATTAIVFINKSIFDDPSFRGAQVSFATFHFFVTFITLHTVSSARFGFFDRKRAALRDILPLAAAMCLNVILPNLSLAYSSITFYQTARVLLTPITAFLNFVLYQKTIPRKAVCALFPVCAGVAMVTYFDVRPGTATKGTSFYGVVFAMTGVLMSGIYTCWISHYHQKLQMTSLQLLHNQSLIGGILLIYLIPFVDTLPVFSEVSLHRWIMILMSGLCACLLNLSQFAIIAGAGPVASTVVGHSKTVTIVTLGWIWTGSADDIDRLEREIATLDRKHQSAMDEATSTFKEGGIDALDGAYESLDKELENQKSTKEAQIAKLSNQIKYLTSKTVASNAAPQANVTSKRAPAKRKRGF</sequence>
<keyword evidence="7" id="KW-0968">Cytoplasmic vesicle</keyword>
<dbReference type="PANTHER" id="PTHR11132">
    <property type="entry name" value="SOLUTE CARRIER FAMILY 35"/>
    <property type="match status" value="1"/>
</dbReference>